<evidence type="ECO:0000313" key="3">
    <source>
        <dbReference type="EMBL" id="CDQ24306.1"/>
    </source>
</evidence>
<protein>
    <submittedName>
        <fullName evidence="3">Stage III sporulation protein AG</fullName>
    </submittedName>
</protein>
<dbReference type="InterPro" id="IPR014195">
    <property type="entry name" value="Spore_III_AG"/>
</dbReference>
<feature type="compositionally biased region" description="Low complexity" evidence="1">
    <location>
        <begin position="59"/>
        <end position="70"/>
    </location>
</feature>
<organism evidence="3 4">
    <name type="scientific">Halobacillus karajensis</name>
    <dbReference type="NCBI Taxonomy" id="195088"/>
    <lineage>
        <taxon>Bacteria</taxon>
        <taxon>Bacillati</taxon>
        <taxon>Bacillota</taxon>
        <taxon>Bacilli</taxon>
        <taxon>Bacillales</taxon>
        <taxon>Bacillaceae</taxon>
        <taxon>Halobacillus</taxon>
    </lineage>
</organism>
<keyword evidence="2" id="KW-1133">Transmembrane helix</keyword>
<dbReference type="Proteomes" id="UP000028868">
    <property type="component" value="Unassembled WGS sequence"/>
</dbReference>
<name>A0A024P6M9_9BACI</name>
<keyword evidence="2" id="KW-0812">Transmembrane</keyword>
<comment type="caution">
    <text evidence="3">The sequence shown here is derived from an EMBL/GenBank/DDBJ whole genome shotgun (WGS) entry which is preliminary data.</text>
</comment>
<dbReference type="RefSeq" id="WP_035509049.1">
    <property type="nucleotide sequence ID" value="NZ_CCDH010000001.1"/>
</dbReference>
<evidence type="ECO:0000313" key="4">
    <source>
        <dbReference type="Proteomes" id="UP000028868"/>
    </source>
</evidence>
<sequence length="209" mass="23470">MNKWWNKLTEPLSNKEGRKLNKTKYLIAIGIIGVLIILTSNWFQPNDPPSPSLEKGKVQSQSEEGESASQTPEMTDSISQLESEYEKQLKPLLENIQGVGAVDIMVNLSSTHKKVYDKNLIIGKQTTKENDKNGGEREIEDYSKEQQLVLVRQGDREVPLLTQTSKPDVSGVFVTAEGVDQMQVKEWVVEAVSRVLDVPTHRISVLPKK</sequence>
<dbReference type="EMBL" id="CCDI010000003">
    <property type="protein sequence ID" value="CDQ24306.1"/>
    <property type="molecule type" value="Genomic_DNA"/>
</dbReference>
<evidence type="ECO:0000256" key="2">
    <source>
        <dbReference type="SAM" id="Phobius"/>
    </source>
</evidence>
<feature type="region of interest" description="Disordered" evidence="1">
    <location>
        <begin position="47"/>
        <end position="81"/>
    </location>
</feature>
<dbReference type="AlphaFoldDB" id="A0A024P6M9"/>
<dbReference type="NCBIfam" id="TIGR02830">
    <property type="entry name" value="spore_III_AG"/>
    <property type="match status" value="1"/>
</dbReference>
<evidence type="ECO:0000256" key="1">
    <source>
        <dbReference type="SAM" id="MobiDB-lite"/>
    </source>
</evidence>
<reference evidence="4" key="1">
    <citation type="submission" date="2014-03" db="EMBL/GenBank/DDBJ databases">
        <authorList>
            <person name="Urmite Genomes U."/>
        </authorList>
    </citation>
    <scope>NUCLEOTIDE SEQUENCE [LARGE SCALE GENOMIC DNA]</scope>
    <source>
        <strain evidence="4">HD-03</strain>
    </source>
</reference>
<gene>
    <name evidence="3" type="ORF">BN983_02579</name>
</gene>
<reference evidence="3 4" key="2">
    <citation type="submission" date="2014-05" db="EMBL/GenBank/DDBJ databases">
        <title>Draft genome sequence of Halobacillus karajensis HK-03.</title>
        <authorList>
            <person name="Khelaifia S."/>
            <person name="Croce O."/>
            <person name="Lagier J.C."/>
            <person name="Raoult D."/>
        </authorList>
    </citation>
    <scope>NUCLEOTIDE SEQUENCE [LARGE SCALE GENOMIC DNA]</scope>
    <source>
        <strain evidence="3 4">HD-03</strain>
    </source>
</reference>
<accession>A0A024P6M9</accession>
<keyword evidence="2" id="KW-0472">Membrane</keyword>
<proteinExistence type="predicted"/>
<keyword evidence="4" id="KW-1185">Reference proteome</keyword>
<feature type="compositionally biased region" description="Polar residues" evidence="1">
    <location>
        <begin position="71"/>
        <end position="81"/>
    </location>
</feature>
<feature type="transmembrane region" description="Helical" evidence="2">
    <location>
        <begin position="25"/>
        <end position="43"/>
    </location>
</feature>